<keyword evidence="7 14" id="KW-0560">Oxidoreductase</keyword>
<dbReference type="InterPro" id="IPR015876">
    <property type="entry name" value="Acyl-CoA_DS"/>
</dbReference>
<name>A0A7W8IH89_9BACT</name>
<dbReference type="PANTHER" id="PTHR11351">
    <property type="entry name" value="ACYL-COA DESATURASE"/>
    <property type="match status" value="1"/>
</dbReference>
<evidence type="ECO:0000256" key="7">
    <source>
        <dbReference type="ARBA" id="ARBA00023002"/>
    </source>
</evidence>
<protein>
    <submittedName>
        <fullName evidence="14">Stearoyl-CoA desaturase (Delta-9 desaturase)</fullName>
        <ecNumber evidence="14">1.14.19.1</ecNumber>
    </submittedName>
</protein>
<comment type="caution">
    <text evidence="14">The sequence shown here is derived from an EMBL/GenBank/DDBJ whole genome shotgun (WGS) entry which is preliminary data.</text>
</comment>
<dbReference type="InterPro" id="IPR005804">
    <property type="entry name" value="FA_desaturase_dom"/>
</dbReference>
<sequence>MATLVTKPQKAGSPRIAEVVQAKSAEFNWIFFVVIAAFHVGAVAALFTFYWSSVVVFLVMWLFGQNVGIAISYHRQLTHRSFTTPKWLEYAMAVCGTMALQGSPTYWVSVHRMHHQYTDKPGDPHSPRDGKWWSHMGWILRGSLHSETTTLAHYAPDLERDRFYRWLAVWHWLPITLTGIALLGGGTALGGWKLGLSWLLWGTFLRITIGFHTTWLVNSATHLWGSRRFKTRDDSTNNWWVALLTGGEGWHNNHHAHPVSASHGMAWWELDFNYWGIKLLAMLGLAKNVKVAHLTAMPAEPTTPLNL</sequence>
<evidence type="ECO:0000313" key="15">
    <source>
        <dbReference type="Proteomes" id="UP000568106"/>
    </source>
</evidence>
<keyword evidence="11" id="KW-0275">Fatty acid biosynthesis</keyword>
<evidence type="ECO:0000259" key="13">
    <source>
        <dbReference type="Pfam" id="PF00487"/>
    </source>
</evidence>
<dbReference type="Pfam" id="PF00487">
    <property type="entry name" value="FA_desaturase"/>
    <property type="match status" value="1"/>
</dbReference>
<evidence type="ECO:0000256" key="12">
    <source>
        <dbReference type="SAM" id="Phobius"/>
    </source>
</evidence>
<dbReference type="Proteomes" id="UP000568106">
    <property type="component" value="Unassembled WGS sequence"/>
</dbReference>
<feature type="domain" description="Fatty acid desaturase" evidence="13">
    <location>
        <begin position="51"/>
        <end position="275"/>
    </location>
</feature>
<evidence type="ECO:0000256" key="6">
    <source>
        <dbReference type="ARBA" id="ARBA00022989"/>
    </source>
</evidence>
<dbReference type="GO" id="GO:0004768">
    <property type="term" value="F:stearoyl-CoA 9-desaturase activity"/>
    <property type="evidence" value="ECO:0007669"/>
    <property type="project" value="UniProtKB-EC"/>
</dbReference>
<evidence type="ECO:0000256" key="3">
    <source>
        <dbReference type="ARBA" id="ARBA00022516"/>
    </source>
</evidence>
<keyword evidence="5" id="KW-0276">Fatty acid metabolism</keyword>
<dbReference type="EC" id="1.14.19.1" evidence="14"/>
<organism evidence="14 15">
    <name type="scientific">Tunturiibacter empetritectus</name>
    <dbReference type="NCBI Taxonomy" id="3069691"/>
    <lineage>
        <taxon>Bacteria</taxon>
        <taxon>Pseudomonadati</taxon>
        <taxon>Acidobacteriota</taxon>
        <taxon>Terriglobia</taxon>
        <taxon>Terriglobales</taxon>
        <taxon>Acidobacteriaceae</taxon>
        <taxon>Tunturiibacter</taxon>
    </lineage>
</organism>
<feature type="transmembrane region" description="Helical" evidence="12">
    <location>
        <begin position="198"/>
        <end position="218"/>
    </location>
</feature>
<evidence type="ECO:0000256" key="5">
    <source>
        <dbReference type="ARBA" id="ARBA00022832"/>
    </source>
</evidence>
<evidence type="ECO:0000313" key="14">
    <source>
        <dbReference type="EMBL" id="MBB5316987.1"/>
    </source>
</evidence>
<keyword evidence="6 12" id="KW-1133">Transmembrane helix</keyword>
<keyword evidence="15" id="KW-1185">Reference proteome</keyword>
<keyword evidence="3" id="KW-0444">Lipid biosynthesis</keyword>
<evidence type="ECO:0000256" key="2">
    <source>
        <dbReference type="ARBA" id="ARBA00008749"/>
    </source>
</evidence>
<feature type="transmembrane region" description="Helical" evidence="12">
    <location>
        <begin position="169"/>
        <end position="192"/>
    </location>
</feature>
<keyword evidence="10 12" id="KW-0472">Membrane</keyword>
<dbReference type="CDD" id="cd03505">
    <property type="entry name" value="Delta9-FADS-like"/>
    <property type="match status" value="1"/>
</dbReference>
<proteinExistence type="inferred from homology"/>
<gene>
    <name evidence="14" type="ORF">HDF09_001656</name>
</gene>
<evidence type="ECO:0000256" key="11">
    <source>
        <dbReference type="ARBA" id="ARBA00023160"/>
    </source>
</evidence>
<dbReference type="PRINTS" id="PR00075">
    <property type="entry name" value="FACDDSATRASE"/>
</dbReference>
<feature type="transmembrane region" description="Helical" evidence="12">
    <location>
        <begin position="55"/>
        <end position="73"/>
    </location>
</feature>
<accession>A0A7W8IH89</accession>
<feature type="transmembrane region" description="Helical" evidence="12">
    <location>
        <begin position="29"/>
        <end position="49"/>
    </location>
</feature>
<evidence type="ECO:0000256" key="1">
    <source>
        <dbReference type="ARBA" id="ARBA00004141"/>
    </source>
</evidence>
<evidence type="ECO:0000256" key="8">
    <source>
        <dbReference type="ARBA" id="ARBA00023004"/>
    </source>
</evidence>
<dbReference type="GO" id="GO:0006633">
    <property type="term" value="P:fatty acid biosynthetic process"/>
    <property type="evidence" value="ECO:0007669"/>
    <property type="project" value="UniProtKB-KW"/>
</dbReference>
<keyword evidence="4 12" id="KW-0812">Transmembrane</keyword>
<dbReference type="PANTHER" id="PTHR11351:SF31">
    <property type="entry name" value="DESATURASE 1, ISOFORM A-RELATED"/>
    <property type="match status" value="1"/>
</dbReference>
<comment type="similarity">
    <text evidence="2">Belongs to the fatty acid desaturase type 2 family.</text>
</comment>
<comment type="subcellular location">
    <subcellularLocation>
        <location evidence="1">Membrane</location>
        <topology evidence="1">Multi-pass membrane protein</topology>
    </subcellularLocation>
</comment>
<evidence type="ECO:0000256" key="9">
    <source>
        <dbReference type="ARBA" id="ARBA00023098"/>
    </source>
</evidence>
<reference evidence="14" key="1">
    <citation type="submission" date="2020-08" db="EMBL/GenBank/DDBJ databases">
        <title>Genomic Encyclopedia of Type Strains, Phase IV (KMG-V): Genome sequencing to study the core and pangenomes of soil and plant-associated prokaryotes.</title>
        <authorList>
            <person name="Whitman W."/>
        </authorList>
    </citation>
    <scope>NUCLEOTIDE SEQUENCE [LARGE SCALE GENOMIC DNA]</scope>
    <source>
        <strain evidence="14">M8UP27</strain>
    </source>
</reference>
<evidence type="ECO:0000256" key="4">
    <source>
        <dbReference type="ARBA" id="ARBA00022692"/>
    </source>
</evidence>
<keyword evidence="9" id="KW-0443">Lipid metabolism</keyword>
<dbReference type="GO" id="GO:0016020">
    <property type="term" value="C:membrane"/>
    <property type="evidence" value="ECO:0007669"/>
    <property type="project" value="UniProtKB-SubCell"/>
</dbReference>
<evidence type="ECO:0000256" key="10">
    <source>
        <dbReference type="ARBA" id="ARBA00023136"/>
    </source>
</evidence>
<dbReference type="AlphaFoldDB" id="A0A7W8IH89"/>
<keyword evidence="8" id="KW-0408">Iron</keyword>
<dbReference type="EMBL" id="JACHDY010000002">
    <property type="protein sequence ID" value="MBB5316987.1"/>
    <property type="molecule type" value="Genomic_DNA"/>
</dbReference>